<name>A0A4V2USG6_9FIRM</name>
<proteinExistence type="predicted"/>
<dbReference type="InterPro" id="IPR010035">
    <property type="entry name" value="Thi_S"/>
</dbReference>
<accession>A0A4V2USG6</accession>
<keyword evidence="2" id="KW-1185">Reference proteome</keyword>
<sequence length="42" mass="4550">MSGGRAVAELNEQIIAKEVWPKTALKENDMLEIVTFMGGGSK</sequence>
<dbReference type="Gene3D" id="3.10.20.30">
    <property type="match status" value="1"/>
</dbReference>
<dbReference type="NCBIfam" id="TIGR01683">
    <property type="entry name" value="thiS"/>
    <property type="match status" value="1"/>
</dbReference>
<dbReference type="SUPFAM" id="SSF54285">
    <property type="entry name" value="MoaD/ThiS"/>
    <property type="match status" value="1"/>
</dbReference>
<comment type="caution">
    <text evidence="1">The sequence shown here is derived from an EMBL/GenBank/DDBJ whole genome shotgun (WGS) entry which is preliminary data.</text>
</comment>
<dbReference type="Pfam" id="PF02597">
    <property type="entry name" value="ThiS"/>
    <property type="match status" value="1"/>
</dbReference>
<protein>
    <submittedName>
        <fullName evidence="1">Thiamine biosynthesis protein ThiS</fullName>
    </submittedName>
</protein>
<evidence type="ECO:0000313" key="1">
    <source>
        <dbReference type="EMBL" id="TCS81392.1"/>
    </source>
</evidence>
<dbReference type="InterPro" id="IPR003749">
    <property type="entry name" value="ThiS/MoaD-like"/>
</dbReference>
<reference evidence="1 2" key="1">
    <citation type="submission" date="2019-03" db="EMBL/GenBank/DDBJ databases">
        <title>Genomic Encyclopedia of Type Strains, Phase IV (KMG-IV): sequencing the most valuable type-strain genomes for metagenomic binning, comparative biology and taxonomic classification.</title>
        <authorList>
            <person name="Goeker M."/>
        </authorList>
    </citation>
    <scope>NUCLEOTIDE SEQUENCE [LARGE SCALE GENOMIC DNA]</scope>
    <source>
        <strain evidence="1 2">DSM 20467</strain>
    </source>
</reference>
<dbReference type="CDD" id="cd00565">
    <property type="entry name" value="Ubl_ThiS"/>
    <property type="match status" value="1"/>
</dbReference>
<organism evidence="1 2">
    <name type="scientific">Pectinatus cerevisiiphilus</name>
    <dbReference type="NCBI Taxonomy" id="86956"/>
    <lineage>
        <taxon>Bacteria</taxon>
        <taxon>Bacillati</taxon>
        <taxon>Bacillota</taxon>
        <taxon>Negativicutes</taxon>
        <taxon>Selenomonadales</taxon>
        <taxon>Selenomonadaceae</taxon>
        <taxon>Pectinatus</taxon>
    </lineage>
</organism>
<dbReference type="AlphaFoldDB" id="A0A4V2USG6"/>
<dbReference type="EMBL" id="SMAA01000002">
    <property type="protein sequence ID" value="TCS81392.1"/>
    <property type="molecule type" value="Genomic_DNA"/>
</dbReference>
<dbReference type="Proteomes" id="UP000295188">
    <property type="component" value="Unassembled WGS sequence"/>
</dbReference>
<evidence type="ECO:0000313" key="2">
    <source>
        <dbReference type="Proteomes" id="UP000295188"/>
    </source>
</evidence>
<dbReference type="InterPro" id="IPR012675">
    <property type="entry name" value="Beta-grasp_dom_sf"/>
</dbReference>
<gene>
    <name evidence="1" type="ORF">EDC37_10293</name>
</gene>
<dbReference type="InterPro" id="IPR016155">
    <property type="entry name" value="Mopterin_synth/thiamin_S_b"/>
</dbReference>